<evidence type="ECO:0000256" key="6">
    <source>
        <dbReference type="ARBA" id="ARBA00022825"/>
    </source>
</evidence>
<dbReference type="Gene3D" id="2.130.10.10">
    <property type="entry name" value="YVTN repeat-like/Quinoprotein amine dehydrogenase"/>
    <property type="match status" value="1"/>
</dbReference>
<dbReference type="STRING" id="1312852.EG19_05285"/>
<dbReference type="GO" id="GO:0008236">
    <property type="term" value="F:serine-type peptidase activity"/>
    <property type="evidence" value="ECO:0007669"/>
    <property type="project" value="UniProtKB-UniRule"/>
</dbReference>
<dbReference type="RefSeq" id="WP_038049463.1">
    <property type="nucleotide sequence ID" value="NZ_JMFG01000020.1"/>
</dbReference>
<dbReference type="Pfam" id="PF14684">
    <property type="entry name" value="Tricorn_C1"/>
    <property type="match status" value="1"/>
</dbReference>
<dbReference type="SUPFAM" id="SSF50156">
    <property type="entry name" value="PDZ domain-like"/>
    <property type="match status" value="1"/>
</dbReference>
<evidence type="ECO:0000256" key="3">
    <source>
        <dbReference type="ARBA" id="ARBA00022490"/>
    </source>
</evidence>
<comment type="caution">
    <text evidence="12">The sequence shown here is derived from an EMBL/GenBank/DDBJ whole genome shotgun (WGS) entry which is preliminary data.</text>
</comment>
<dbReference type="SUPFAM" id="SSF82171">
    <property type="entry name" value="DPP6 N-terminal domain-like"/>
    <property type="match status" value="1"/>
</dbReference>
<evidence type="ECO:0000256" key="9">
    <source>
        <dbReference type="PIRSR" id="PIRSR036421-3"/>
    </source>
</evidence>
<evidence type="ECO:0000313" key="13">
    <source>
        <dbReference type="Proteomes" id="UP000027284"/>
    </source>
</evidence>
<organism evidence="12 13">
    <name type="scientific">Thermoanaerobaculum aquaticum</name>
    <dbReference type="NCBI Taxonomy" id="1312852"/>
    <lineage>
        <taxon>Bacteria</taxon>
        <taxon>Pseudomonadati</taxon>
        <taxon>Acidobacteriota</taxon>
        <taxon>Thermoanaerobaculia</taxon>
        <taxon>Thermoanaerobaculales</taxon>
        <taxon>Thermoanaerobaculaceae</taxon>
        <taxon>Thermoanaerobaculum</taxon>
    </lineage>
</organism>
<dbReference type="InterPro" id="IPR012393">
    <property type="entry name" value="Tricorn_protease"/>
</dbReference>
<keyword evidence="6 7" id="KW-0720">Serine protease</keyword>
<proteinExistence type="inferred from homology"/>
<dbReference type="SUPFAM" id="SSF69304">
    <property type="entry name" value="Tricorn protease N-terminal domain"/>
    <property type="match status" value="1"/>
</dbReference>
<comment type="subcellular location">
    <subcellularLocation>
        <location evidence="1 7">Cytoplasm</location>
    </subcellularLocation>
</comment>
<gene>
    <name evidence="12" type="ORF">EG19_05285</name>
</gene>
<protein>
    <recommendedName>
        <fullName evidence="7">Tricorn protease homolog</fullName>
        <ecNumber evidence="7">3.4.21.-</ecNumber>
    </recommendedName>
</protein>
<evidence type="ECO:0000256" key="4">
    <source>
        <dbReference type="ARBA" id="ARBA00022670"/>
    </source>
</evidence>
<keyword evidence="13" id="KW-1185">Reference proteome</keyword>
<evidence type="ECO:0000256" key="1">
    <source>
        <dbReference type="ARBA" id="ARBA00004496"/>
    </source>
</evidence>
<dbReference type="InterPro" id="IPR015943">
    <property type="entry name" value="WD40/YVTN_repeat-like_dom_sf"/>
</dbReference>
<dbReference type="OrthoDB" id="9812068at2"/>
<keyword evidence="5 7" id="KW-0378">Hydrolase</keyword>
<dbReference type="Gene3D" id="2.120.10.60">
    <property type="entry name" value="Tricorn protease N-terminal domain"/>
    <property type="match status" value="1"/>
</dbReference>
<dbReference type="SUPFAM" id="SSF52096">
    <property type="entry name" value="ClpP/crotonase"/>
    <property type="match status" value="1"/>
</dbReference>
<dbReference type="SMART" id="SM00245">
    <property type="entry name" value="TSPc"/>
    <property type="match status" value="1"/>
</dbReference>
<dbReference type="EMBL" id="JMFG01000020">
    <property type="protein sequence ID" value="KDA53614.1"/>
    <property type="molecule type" value="Genomic_DNA"/>
</dbReference>
<dbReference type="PANTHER" id="PTHR43253">
    <property type="entry name" value="TRICORN PROTEASE HOMOLOG 2-RELATED"/>
    <property type="match status" value="1"/>
</dbReference>
<name>A0A062XW34_9BACT</name>
<feature type="active site" description="Charge relay system" evidence="8">
    <location>
        <position position="763"/>
    </location>
</feature>
<evidence type="ECO:0000259" key="11">
    <source>
        <dbReference type="SMART" id="SM00245"/>
    </source>
</evidence>
<dbReference type="InterPro" id="IPR036034">
    <property type="entry name" value="PDZ_sf"/>
</dbReference>
<dbReference type="Pfam" id="PF26550">
    <property type="entry name" value="Tricorn_2nd"/>
    <property type="match status" value="1"/>
</dbReference>
<evidence type="ECO:0000256" key="2">
    <source>
        <dbReference type="ARBA" id="ARBA00008524"/>
    </source>
</evidence>
<evidence type="ECO:0000256" key="7">
    <source>
        <dbReference type="PIRNR" id="PIRNR036421"/>
    </source>
</evidence>
<dbReference type="InterPro" id="IPR029045">
    <property type="entry name" value="ClpP/crotonase-like_dom_sf"/>
</dbReference>
<dbReference type="Gene3D" id="3.30.750.44">
    <property type="match status" value="1"/>
</dbReference>
<feature type="site" description="Transition state stabilizer; via amide nitrogen" evidence="9">
    <location>
        <position position="988"/>
    </location>
</feature>
<dbReference type="GO" id="GO:0005737">
    <property type="term" value="C:cytoplasm"/>
    <property type="evidence" value="ECO:0007669"/>
    <property type="project" value="UniProtKB-SubCell"/>
</dbReference>
<dbReference type="AlphaFoldDB" id="A0A062XW34"/>
<dbReference type="EC" id="3.4.21.-" evidence="7"/>
<dbReference type="GO" id="GO:0006508">
    <property type="term" value="P:proteolysis"/>
    <property type="evidence" value="ECO:0007669"/>
    <property type="project" value="UniProtKB-UniRule"/>
</dbReference>
<evidence type="ECO:0000256" key="8">
    <source>
        <dbReference type="PIRSR" id="PIRSR036421-1"/>
    </source>
</evidence>
<feature type="active site" description="Nucleophile" evidence="8">
    <location>
        <position position="987"/>
    </location>
</feature>
<dbReference type="Pfam" id="PF14685">
    <property type="entry name" value="PDZ_Tricorn"/>
    <property type="match status" value="1"/>
</dbReference>
<feature type="domain" description="Tail specific protease" evidence="11">
    <location>
        <begin position="866"/>
        <end position="1056"/>
    </location>
</feature>
<reference evidence="12 13" key="1">
    <citation type="submission" date="2014-04" db="EMBL/GenBank/DDBJ databases">
        <title>The Genome Sequence of Thermoanaerobaculum aquaticum MP-01, The First Cultivated Group 23 Acidobacterium.</title>
        <authorList>
            <person name="Stamps B.W."/>
            <person name="Losey N.A."/>
            <person name="Lawson P.A."/>
            <person name="Stevenson B.S."/>
        </authorList>
    </citation>
    <scope>NUCLEOTIDE SEQUENCE [LARGE SCALE GENOMIC DNA]</scope>
    <source>
        <strain evidence="12 13">MP-01</strain>
    </source>
</reference>
<feature type="region of interest" description="Disordered" evidence="10">
    <location>
        <begin position="540"/>
        <end position="579"/>
    </location>
</feature>
<sequence length="1099" mass="123995">MRRWALFFALWLLPHLLLAQTKLLRFPDVYGGEVVFCYAGDLWKAPAGGGLAVRLTAHPGQELFPKFSPDGKWIAFTGQYDGDEQVYVIPSQGGEPKQLTYYPAKGPLAPRHGYDNQVYGWTPDGSAVLFRSFMDADGGRTETALYTVKLTGGLPEKLPMPTAGAGDFSPDAKKMVYSPLFRDFRTWKRYEGGWAQDLYIVDLASLALTPVSPTKRTERDPMWIGDKVYFVSDRDGTLNLYSFDPRNQNTEQLTHSKTWDVRWASSDNRRFIVYEFGGELRLFDTQTKEDRAIPITVPDDGLAARPSWYRADKNVEDFALSPAGERALFVARGDIFTVPVEKGPTRNLTQSSGAHDKWARWSPDGKYVAFVSDADGEENIYLVAQDGSEKPVQLTKGLTAMLYAPEWSPTGTHLAFADKDGKVYLLDVAKKTYELIAQDERSRVQDYSFSPDGQFLAFSLSDANENRSIYIYSLAEKKLHRVTDELFDEWEPVWDPEGNYLYFLSDREFTPQISQVEWNFAGNRMTRLYALVLKKDGKHPFPPESDEVKVESEKQKNEAEAGGEKEADKQGEKGKAKPEKKLPTVVVDFEGLGQRVVPVPLEGENYGGLAAVKGYLLYIKRGAPFYGRDSYAKPGLYIYDLKKREESLLVGEVGSYAVSADGKKVLVQQGKAYKVYDVKPQAKDPKTVSTADLKVYRVPQEEWAEIFREVWRRYRDFFYVRNMHGYDWKAIGQQYEKLLPYVKHRSDLNYLLGEMVSELNVGHAYIQGGDFEIPERPQVALPGARFALDEKAGRYRIAKIFTGDPFDDKYRAPLSEVGVDARVGDYVLAVDGVELKAHDNIYRLLQHKKDPVTLTLNSKPSFEGARKVTYKPIFDESNLLYYEWVKENREKVAALSGGRIGYLHIPDMGADGIYEFIKWYYPQIRKEGLVIDVRSNGGGNVSQWIIERLDNKLLGTRFGNRGDQARTYPYTVFYGHMACLLNQTSASDGDIFPHMFRKAGLGPLIGKRSWGGVVGISSHGPLIDGGQVFVPEQGTNDVDGSWVIEGHGVDPDIEVDNDPASVIAGRDNQLERAVAYLLEKIEKEPRKLPQRPPDPVKTK</sequence>
<dbReference type="PANTHER" id="PTHR43253:SF1">
    <property type="entry name" value="TRICORN PROTEASE HOMOLOG 2-RELATED"/>
    <property type="match status" value="1"/>
</dbReference>
<dbReference type="Gene3D" id="2.30.42.10">
    <property type="match status" value="1"/>
</dbReference>
<dbReference type="InterPro" id="IPR005151">
    <property type="entry name" value="Tail-specific_protease"/>
</dbReference>
<dbReference type="Gene3D" id="3.90.226.10">
    <property type="entry name" value="2-enoyl-CoA Hydratase, Chain A, domain 1"/>
    <property type="match status" value="1"/>
</dbReference>
<evidence type="ECO:0000256" key="5">
    <source>
        <dbReference type="ARBA" id="ARBA00022801"/>
    </source>
</evidence>
<comment type="function">
    <text evidence="7">Degrades oligopeptides.</text>
</comment>
<keyword evidence="3 7" id="KW-0963">Cytoplasm</keyword>
<dbReference type="PIRSF" id="PIRSF036421">
    <property type="entry name" value="Tricorn_protease"/>
    <property type="match status" value="1"/>
</dbReference>
<dbReference type="CDD" id="cd07562">
    <property type="entry name" value="Peptidase_S41_TRI"/>
    <property type="match status" value="1"/>
</dbReference>
<keyword evidence="4 7" id="KW-0645">Protease</keyword>
<comment type="similarity">
    <text evidence="2 7">Belongs to the peptidase S41B family.</text>
</comment>
<accession>A0A062XW34</accession>
<dbReference type="Pfam" id="PF03572">
    <property type="entry name" value="Peptidase_S41"/>
    <property type="match status" value="1"/>
</dbReference>
<feature type="active site" description="Charge relay system" evidence="8">
    <location>
        <position position="1045"/>
    </location>
</feature>
<dbReference type="InterPro" id="IPR029414">
    <property type="entry name" value="Tricorn_PDZ"/>
</dbReference>
<dbReference type="InterPro" id="IPR028204">
    <property type="entry name" value="Tricorn_C1"/>
</dbReference>
<evidence type="ECO:0000256" key="10">
    <source>
        <dbReference type="SAM" id="MobiDB-lite"/>
    </source>
</evidence>
<evidence type="ECO:0000313" key="12">
    <source>
        <dbReference type="EMBL" id="KDA53614.1"/>
    </source>
</evidence>
<dbReference type="Pfam" id="PF26549">
    <property type="entry name" value="Tricorn_N"/>
    <property type="match status" value="1"/>
</dbReference>
<dbReference type="Proteomes" id="UP000027284">
    <property type="component" value="Unassembled WGS sequence"/>
</dbReference>